<dbReference type="Gene3D" id="3.30.300.160">
    <property type="entry name" value="Type II secretion system, protein E, N-terminal domain"/>
    <property type="match status" value="1"/>
</dbReference>
<evidence type="ECO:0000256" key="2">
    <source>
        <dbReference type="ARBA" id="ARBA00022840"/>
    </source>
</evidence>
<dbReference type="GO" id="GO:0005524">
    <property type="term" value="F:ATP binding"/>
    <property type="evidence" value="ECO:0007669"/>
    <property type="project" value="UniProtKB-KW"/>
</dbReference>
<dbReference type="PANTHER" id="PTHR30258:SF1">
    <property type="entry name" value="PROTEIN TRANSPORT PROTEIN HOFB HOMOLOG"/>
    <property type="match status" value="1"/>
</dbReference>
<organism evidence="5">
    <name type="scientific">marine sediment metagenome</name>
    <dbReference type="NCBI Taxonomy" id="412755"/>
    <lineage>
        <taxon>unclassified sequences</taxon>
        <taxon>metagenomes</taxon>
        <taxon>ecological metagenomes</taxon>
    </lineage>
</organism>
<dbReference type="InterPro" id="IPR007831">
    <property type="entry name" value="T2SS_GspE_N"/>
</dbReference>
<dbReference type="SUPFAM" id="SSF52540">
    <property type="entry name" value="P-loop containing nucleoside triphosphate hydrolases"/>
    <property type="match status" value="1"/>
</dbReference>
<accession>X1F397</accession>
<dbReference type="Gene3D" id="3.30.450.90">
    <property type="match status" value="1"/>
</dbReference>
<dbReference type="InterPro" id="IPR037257">
    <property type="entry name" value="T2SS_E_N_sf"/>
</dbReference>
<evidence type="ECO:0000259" key="3">
    <source>
        <dbReference type="Pfam" id="PF00437"/>
    </source>
</evidence>
<feature type="domain" description="Type II secretion system protein GspE N-terminal" evidence="4">
    <location>
        <begin position="4"/>
        <end position="54"/>
    </location>
</feature>
<reference evidence="5" key="1">
    <citation type="journal article" date="2014" name="Front. Microbiol.">
        <title>High frequency of phylogenetically diverse reductive dehalogenase-homologous genes in deep subseafloor sedimentary metagenomes.</title>
        <authorList>
            <person name="Kawai M."/>
            <person name="Futagami T."/>
            <person name="Toyoda A."/>
            <person name="Takaki Y."/>
            <person name="Nishi S."/>
            <person name="Hori S."/>
            <person name="Arai W."/>
            <person name="Tsubouchi T."/>
            <person name="Morono Y."/>
            <person name="Uchiyama I."/>
            <person name="Ito T."/>
            <person name="Fujiyama A."/>
            <person name="Inagaki F."/>
            <person name="Takami H."/>
        </authorList>
    </citation>
    <scope>NUCLEOTIDE SEQUENCE</scope>
    <source>
        <strain evidence="5">Expedition CK06-06</strain>
    </source>
</reference>
<feature type="domain" description="Bacterial type II secretion system protein E" evidence="3">
    <location>
        <begin position="87"/>
        <end position="210"/>
    </location>
</feature>
<dbReference type="GO" id="GO:0005886">
    <property type="term" value="C:plasma membrane"/>
    <property type="evidence" value="ECO:0007669"/>
    <property type="project" value="TreeGrafter"/>
</dbReference>
<dbReference type="Pfam" id="PF00437">
    <property type="entry name" value="T2SSE"/>
    <property type="match status" value="1"/>
</dbReference>
<evidence type="ECO:0000259" key="4">
    <source>
        <dbReference type="Pfam" id="PF05157"/>
    </source>
</evidence>
<name>X1F397_9ZZZZ</name>
<dbReference type="EMBL" id="BART01034176">
    <property type="protein sequence ID" value="GAH15283.1"/>
    <property type="molecule type" value="Genomic_DNA"/>
</dbReference>
<dbReference type="FunFam" id="3.30.450.90:FF:000001">
    <property type="entry name" value="Type II secretion system ATPase GspE"/>
    <property type="match status" value="1"/>
</dbReference>
<dbReference type="Pfam" id="PF05157">
    <property type="entry name" value="MshEN"/>
    <property type="match status" value="1"/>
</dbReference>
<feature type="non-terminal residue" evidence="5">
    <location>
        <position position="217"/>
    </location>
</feature>
<dbReference type="AlphaFoldDB" id="X1F397"/>
<proteinExistence type="predicted"/>
<dbReference type="SUPFAM" id="SSF160246">
    <property type="entry name" value="EspE N-terminal domain-like"/>
    <property type="match status" value="1"/>
</dbReference>
<keyword evidence="1" id="KW-0547">Nucleotide-binding</keyword>
<dbReference type="GO" id="GO:0016887">
    <property type="term" value="F:ATP hydrolysis activity"/>
    <property type="evidence" value="ECO:0007669"/>
    <property type="project" value="TreeGrafter"/>
</dbReference>
<protein>
    <recommendedName>
        <fullName evidence="6">Bacterial type II secretion system protein E domain-containing protein</fullName>
    </recommendedName>
</protein>
<dbReference type="InterPro" id="IPR027417">
    <property type="entry name" value="P-loop_NTPase"/>
</dbReference>
<gene>
    <name evidence="5" type="ORF">S01H4_58500</name>
</gene>
<keyword evidence="2" id="KW-0067">ATP-binding</keyword>
<feature type="non-terminal residue" evidence="5">
    <location>
        <position position="1"/>
    </location>
</feature>
<evidence type="ECO:0000256" key="1">
    <source>
        <dbReference type="ARBA" id="ARBA00022741"/>
    </source>
</evidence>
<comment type="caution">
    <text evidence="5">The sequence shown here is derived from an EMBL/GenBank/DDBJ whole genome shotgun (WGS) entry which is preliminary data.</text>
</comment>
<dbReference type="InterPro" id="IPR001482">
    <property type="entry name" value="T2SS/T4SS_dom"/>
</dbReference>
<evidence type="ECO:0000313" key="5">
    <source>
        <dbReference type="EMBL" id="GAH15283.1"/>
    </source>
</evidence>
<evidence type="ECO:0008006" key="6">
    <source>
        <dbReference type="Google" id="ProtNLM"/>
    </source>
</evidence>
<sequence>LLKRANSLGVAVYNPLDLLVLDNLKRITGCEINPVIATRVDLRESIDKFYGRKEMLKEAVEETYEVSEGVVPEIEEKVSLEDLAARAEEAPVIKLVNLLLIQAVKERASDIHIEPFREKINVRIRIDGVLHKTAPPSQHLLPALISRVKILSKMDIAEKRLPQEGSFTIRVEDRTIDIRSSVIPTIFGEKAVLRILDRGAISFELEKLGLDWGVGAT</sequence>
<dbReference type="PANTHER" id="PTHR30258">
    <property type="entry name" value="TYPE II SECRETION SYSTEM PROTEIN GSPE-RELATED"/>
    <property type="match status" value="1"/>
</dbReference>